<gene>
    <name evidence="2" type="ORF">COCSUDRAFT_62385</name>
</gene>
<evidence type="ECO:0000256" key="1">
    <source>
        <dbReference type="SAM" id="MobiDB-lite"/>
    </source>
</evidence>
<dbReference type="OrthoDB" id="10407646at2759"/>
<sequence>MCWKPGQSMVKEPLSPSQLRIKILAPIVTGAALAALLLQDWGEGTVFSGVRPAVKSALNRVLGAQQPPRSNSKSDTSAEA</sequence>
<feature type="region of interest" description="Disordered" evidence="1">
    <location>
        <begin position="61"/>
        <end position="80"/>
    </location>
</feature>
<proteinExistence type="predicted"/>
<evidence type="ECO:0000313" key="3">
    <source>
        <dbReference type="Proteomes" id="UP000007264"/>
    </source>
</evidence>
<dbReference type="Proteomes" id="UP000007264">
    <property type="component" value="Unassembled WGS sequence"/>
</dbReference>
<keyword evidence="3" id="KW-1185">Reference proteome</keyword>
<name>I0YZN5_COCSC</name>
<organism evidence="2 3">
    <name type="scientific">Coccomyxa subellipsoidea (strain C-169)</name>
    <name type="common">Green microalga</name>
    <dbReference type="NCBI Taxonomy" id="574566"/>
    <lineage>
        <taxon>Eukaryota</taxon>
        <taxon>Viridiplantae</taxon>
        <taxon>Chlorophyta</taxon>
        <taxon>core chlorophytes</taxon>
        <taxon>Trebouxiophyceae</taxon>
        <taxon>Trebouxiophyceae incertae sedis</taxon>
        <taxon>Coccomyxaceae</taxon>
        <taxon>Coccomyxa</taxon>
        <taxon>Coccomyxa subellipsoidea</taxon>
    </lineage>
</organism>
<evidence type="ECO:0000313" key="2">
    <source>
        <dbReference type="EMBL" id="EIE23854.1"/>
    </source>
</evidence>
<accession>I0YZN5</accession>
<protein>
    <submittedName>
        <fullName evidence="2">Uncharacterized protein</fullName>
    </submittedName>
</protein>
<comment type="caution">
    <text evidence="2">The sequence shown here is derived from an EMBL/GenBank/DDBJ whole genome shotgun (WGS) entry which is preliminary data.</text>
</comment>
<dbReference type="KEGG" id="csl:COCSUDRAFT_62385"/>
<feature type="compositionally biased region" description="Polar residues" evidence="1">
    <location>
        <begin position="67"/>
        <end position="80"/>
    </location>
</feature>
<reference evidence="2 3" key="1">
    <citation type="journal article" date="2012" name="Genome Biol.">
        <title>The genome of the polar eukaryotic microalga coccomyxa subellipsoidea reveals traits of cold adaptation.</title>
        <authorList>
            <person name="Blanc G."/>
            <person name="Agarkova I."/>
            <person name="Grimwood J."/>
            <person name="Kuo A."/>
            <person name="Brueggeman A."/>
            <person name="Dunigan D."/>
            <person name="Gurnon J."/>
            <person name="Ladunga I."/>
            <person name="Lindquist E."/>
            <person name="Lucas S."/>
            <person name="Pangilinan J."/>
            <person name="Proschold T."/>
            <person name="Salamov A."/>
            <person name="Schmutz J."/>
            <person name="Weeks D."/>
            <person name="Yamada T."/>
            <person name="Claverie J.M."/>
            <person name="Grigoriev I."/>
            <person name="Van Etten J."/>
            <person name="Lomsadze A."/>
            <person name="Borodovsky M."/>
        </authorList>
    </citation>
    <scope>NUCLEOTIDE SEQUENCE [LARGE SCALE GENOMIC DNA]</scope>
    <source>
        <strain evidence="2 3">C-169</strain>
    </source>
</reference>
<dbReference type="RefSeq" id="XP_005648398.1">
    <property type="nucleotide sequence ID" value="XM_005648341.1"/>
</dbReference>
<dbReference type="GeneID" id="17041852"/>
<dbReference type="AlphaFoldDB" id="I0YZN5"/>
<dbReference type="EMBL" id="AGSI01000006">
    <property type="protein sequence ID" value="EIE23854.1"/>
    <property type="molecule type" value="Genomic_DNA"/>
</dbReference>